<evidence type="ECO:0000313" key="4">
    <source>
        <dbReference type="Proteomes" id="UP001183222"/>
    </source>
</evidence>
<dbReference type="Gene3D" id="1.20.1270.60">
    <property type="entry name" value="Arfaptin homology (AH) domain/BAR domain"/>
    <property type="match status" value="1"/>
</dbReference>
<feature type="signal peptide" evidence="2">
    <location>
        <begin position="1"/>
        <end position="22"/>
    </location>
</feature>
<dbReference type="RefSeq" id="WP_311345843.1">
    <property type="nucleotide sequence ID" value="NZ_JAVREI010000010.1"/>
</dbReference>
<feature type="region of interest" description="Disordered" evidence="1">
    <location>
        <begin position="20"/>
        <end position="118"/>
    </location>
</feature>
<evidence type="ECO:0000313" key="3">
    <source>
        <dbReference type="EMBL" id="MDT0277029.1"/>
    </source>
</evidence>
<evidence type="ECO:0000256" key="1">
    <source>
        <dbReference type="SAM" id="MobiDB-lite"/>
    </source>
</evidence>
<feature type="compositionally biased region" description="Acidic residues" evidence="1">
    <location>
        <begin position="51"/>
        <end position="66"/>
    </location>
</feature>
<keyword evidence="4" id="KW-1185">Reference proteome</keyword>
<name>A0ABU2KA07_9ACTN</name>
<evidence type="ECO:0008006" key="5">
    <source>
        <dbReference type="Google" id="ProtNLM"/>
    </source>
</evidence>
<proteinExistence type="predicted"/>
<reference evidence="4" key="1">
    <citation type="submission" date="2023-07" db="EMBL/GenBank/DDBJ databases">
        <title>30 novel species of actinomycetes from the DSMZ collection.</title>
        <authorList>
            <person name="Nouioui I."/>
        </authorList>
    </citation>
    <scope>NUCLEOTIDE SEQUENCE [LARGE SCALE GENOMIC DNA]</scope>
    <source>
        <strain evidence="4">DSM 46792</strain>
    </source>
</reference>
<keyword evidence="2" id="KW-0732">Signal</keyword>
<comment type="caution">
    <text evidence="3">The sequence shown here is derived from an EMBL/GenBank/DDBJ whole genome shotgun (WGS) entry which is preliminary data.</text>
</comment>
<dbReference type="EMBL" id="JAVREI010000010">
    <property type="protein sequence ID" value="MDT0277029.1"/>
    <property type="molecule type" value="Genomic_DNA"/>
</dbReference>
<organism evidence="3 4">
    <name type="scientific">Blastococcus goldschmidtiae</name>
    <dbReference type="NCBI Taxonomy" id="3075546"/>
    <lineage>
        <taxon>Bacteria</taxon>
        <taxon>Bacillati</taxon>
        <taxon>Actinomycetota</taxon>
        <taxon>Actinomycetes</taxon>
        <taxon>Geodermatophilales</taxon>
        <taxon>Geodermatophilaceae</taxon>
        <taxon>Blastococcus</taxon>
    </lineage>
</organism>
<accession>A0ABU2KA07</accession>
<evidence type="ECO:0000256" key="2">
    <source>
        <dbReference type="SAM" id="SignalP"/>
    </source>
</evidence>
<sequence>MTGAGAAALTAAAVLVAPAAAAAPADELEDAAQAAQEQSEQALDEARETLDEAQEEAEQAAEEGSDEAQQRAQQAVEDAEQALEDARQEAEQAVDQARGDAADVFGSMPKIDPGDWLPDDLRRDLADLQDLPADERAEELQDIAQEGLSGSYGDEVENWTERIGGLIASLPRELRQDIQSLFGQEPEEARADLRQIMEGAVDGEYGEDVEEWADWLRDTAQRWDLARAIQGSPAGQDDGGN</sequence>
<feature type="compositionally biased region" description="Low complexity" evidence="1">
    <location>
        <begin position="20"/>
        <end position="41"/>
    </location>
</feature>
<gene>
    <name evidence="3" type="ORF">RM425_14060</name>
</gene>
<feature type="chain" id="PRO_5046550418" description="Colicin import membrane protein" evidence="2">
    <location>
        <begin position="23"/>
        <end position="241"/>
    </location>
</feature>
<dbReference type="Proteomes" id="UP001183222">
    <property type="component" value="Unassembled WGS sequence"/>
</dbReference>
<protein>
    <recommendedName>
        <fullName evidence="5">Colicin import membrane protein</fullName>
    </recommendedName>
</protein>
<dbReference type="InterPro" id="IPR027267">
    <property type="entry name" value="AH/BAR_dom_sf"/>
</dbReference>